<dbReference type="EC" id="3.6.1.17" evidence="5"/>
<dbReference type="RefSeq" id="WP_036547236.1">
    <property type="nucleotide sequence ID" value="NZ_JMSZ01000030.1"/>
</dbReference>
<protein>
    <submittedName>
        <fullName evidence="5">Bis(5'-nucleosyl)-tetraphosphatase (Asymmetrical)</fullName>
        <ecNumber evidence="5">3.6.1.17</ecNumber>
    </submittedName>
</protein>
<evidence type="ECO:0000313" key="5">
    <source>
        <dbReference type="EMBL" id="KDE39541.1"/>
    </source>
</evidence>
<evidence type="ECO:0000256" key="3">
    <source>
        <dbReference type="PROSITE-ProRule" id="PRU00464"/>
    </source>
</evidence>
<dbReference type="AlphaFoldDB" id="A0A063Y466"/>
<dbReference type="Gene3D" id="3.30.428.10">
    <property type="entry name" value="HIT-like"/>
    <property type="match status" value="1"/>
</dbReference>
<reference evidence="5 6" key="1">
    <citation type="journal article" date="2005" name="Int. J. Syst. Evol. Microbiol.">
        <title>Nitrincola lacisaponensis gen. nov., sp. nov., a novel alkaliphilic bacterium isolated from an alkaline, saline lake.</title>
        <authorList>
            <person name="Dimitriu P.A."/>
            <person name="Shukla S.K."/>
            <person name="Conradt J."/>
            <person name="Marquez M.C."/>
            <person name="Ventosa A."/>
            <person name="Maglia A."/>
            <person name="Peyton B.M."/>
            <person name="Pinkart H.C."/>
            <person name="Mormile M.R."/>
        </authorList>
    </citation>
    <scope>NUCLEOTIDE SEQUENCE [LARGE SCALE GENOMIC DNA]</scope>
    <source>
        <strain evidence="5 6">4CA</strain>
    </source>
</reference>
<keyword evidence="5" id="KW-0378">Hydrolase</keyword>
<dbReference type="STRING" id="267850.ADINL_1995"/>
<dbReference type="InterPro" id="IPR036265">
    <property type="entry name" value="HIT-like_sf"/>
</dbReference>
<dbReference type="SUPFAM" id="SSF54197">
    <property type="entry name" value="HIT-like"/>
    <property type="match status" value="1"/>
</dbReference>
<organism evidence="5 6">
    <name type="scientific">Nitrincola lacisaponensis</name>
    <dbReference type="NCBI Taxonomy" id="267850"/>
    <lineage>
        <taxon>Bacteria</taxon>
        <taxon>Pseudomonadati</taxon>
        <taxon>Pseudomonadota</taxon>
        <taxon>Gammaproteobacteria</taxon>
        <taxon>Oceanospirillales</taxon>
        <taxon>Oceanospirillaceae</taxon>
        <taxon>Nitrincola</taxon>
    </lineage>
</organism>
<proteinExistence type="predicted"/>
<evidence type="ECO:0000313" key="6">
    <source>
        <dbReference type="Proteomes" id="UP000027318"/>
    </source>
</evidence>
<gene>
    <name evidence="5" type="ORF">ADINL_1995</name>
</gene>
<keyword evidence="6" id="KW-1185">Reference proteome</keyword>
<feature type="active site" description="Tele-AMP-histidine intermediate" evidence="1">
    <location>
        <position position="99"/>
    </location>
</feature>
<dbReference type="Proteomes" id="UP000027318">
    <property type="component" value="Unassembled WGS sequence"/>
</dbReference>
<evidence type="ECO:0000259" key="4">
    <source>
        <dbReference type="PROSITE" id="PS51084"/>
    </source>
</evidence>
<accession>A0A063Y466</accession>
<dbReference type="InterPro" id="IPR019808">
    <property type="entry name" value="Histidine_triad_CS"/>
</dbReference>
<dbReference type="EMBL" id="JMSZ01000030">
    <property type="protein sequence ID" value="KDE39541.1"/>
    <property type="molecule type" value="Genomic_DNA"/>
</dbReference>
<feature type="domain" description="HIT" evidence="4">
    <location>
        <begin position="4"/>
        <end position="113"/>
    </location>
</feature>
<dbReference type="PANTHER" id="PTHR23089">
    <property type="entry name" value="HISTIDINE TRIAD HIT PROTEIN"/>
    <property type="match status" value="1"/>
</dbReference>
<sequence>MDCLFCKIVAGDIPANKIYEDELAVAFMDINPQAPFHALIIPRQHLATLNDISVEDREVVGHLHWVAAKLAADHGFADDGYRTVFNCNRHGGQTVYHIHLHLLGGKPLGWPPYQDTLKVAIDD</sequence>
<dbReference type="PROSITE" id="PS51084">
    <property type="entry name" value="HIT_2"/>
    <property type="match status" value="1"/>
</dbReference>
<dbReference type="InterPro" id="IPR011146">
    <property type="entry name" value="HIT-like"/>
</dbReference>
<name>A0A063Y466_9GAMM</name>
<dbReference type="PATRIC" id="fig|267850.7.peg.1964"/>
<evidence type="ECO:0000256" key="2">
    <source>
        <dbReference type="PIRSR" id="PIRSR601310-3"/>
    </source>
</evidence>
<dbReference type="OrthoDB" id="9784774at2"/>
<dbReference type="Pfam" id="PF01230">
    <property type="entry name" value="HIT"/>
    <property type="match status" value="1"/>
</dbReference>
<dbReference type="CDD" id="cd01276">
    <property type="entry name" value="PKCI_related"/>
    <property type="match status" value="1"/>
</dbReference>
<evidence type="ECO:0000256" key="1">
    <source>
        <dbReference type="PIRSR" id="PIRSR601310-1"/>
    </source>
</evidence>
<dbReference type="InterPro" id="IPR001310">
    <property type="entry name" value="Histidine_triad_HIT"/>
</dbReference>
<dbReference type="PRINTS" id="PR00332">
    <property type="entry name" value="HISTRIAD"/>
</dbReference>
<dbReference type="PROSITE" id="PS00892">
    <property type="entry name" value="HIT_1"/>
    <property type="match status" value="1"/>
</dbReference>
<comment type="caution">
    <text evidence="5">The sequence shown here is derived from an EMBL/GenBank/DDBJ whole genome shotgun (WGS) entry which is preliminary data.</text>
</comment>
<dbReference type="GO" id="GO:0004081">
    <property type="term" value="F:bis(5'-nucleosyl)-tetraphosphatase (asymmetrical) activity"/>
    <property type="evidence" value="ECO:0007669"/>
    <property type="project" value="UniProtKB-EC"/>
</dbReference>
<feature type="short sequence motif" description="Histidine triad motif" evidence="2 3">
    <location>
        <begin position="97"/>
        <end position="101"/>
    </location>
</feature>